<dbReference type="GO" id="GO:0005829">
    <property type="term" value="C:cytosol"/>
    <property type="evidence" value="ECO:0007669"/>
    <property type="project" value="TreeGrafter"/>
</dbReference>
<organism evidence="3 4">
    <name type="scientific">Rhizosphaericola mali</name>
    <dbReference type="NCBI Taxonomy" id="2545455"/>
    <lineage>
        <taxon>Bacteria</taxon>
        <taxon>Pseudomonadati</taxon>
        <taxon>Bacteroidota</taxon>
        <taxon>Chitinophagia</taxon>
        <taxon>Chitinophagales</taxon>
        <taxon>Chitinophagaceae</taxon>
        <taxon>Rhizosphaericola</taxon>
    </lineage>
</organism>
<dbReference type="SUPFAM" id="SSF53756">
    <property type="entry name" value="UDP-Glycosyltransferase/glycogen phosphorylase"/>
    <property type="match status" value="1"/>
</dbReference>
<reference evidence="3 4" key="1">
    <citation type="submission" date="2019-09" db="EMBL/GenBank/DDBJ databases">
        <title>Complete genome sequence of Arachidicoccus sp. B3-10 isolated from apple orchard soil.</title>
        <authorList>
            <person name="Kim H.S."/>
            <person name="Han K.-I."/>
            <person name="Suh M.K."/>
            <person name="Lee K.C."/>
            <person name="Eom M.K."/>
            <person name="Kim J.-S."/>
            <person name="Kang S.W."/>
            <person name="Sin Y."/>
            <person name="Lee J.-S."/>
        </authorList>
    </citation>
    <scope>NUCLEOTIDE SEQUENCE [LARGE SCALE GENOMIC DNA]</scope>
    <source>
        <strain evidence="3 4">B3-10</strain>
    </source>
</reference>
<keyword evidence="4" id="KW-1185">Reference proteome</keyword>
<dbReference type="PANTHER" id="PTHR30160">
    <property type="entry name" value="TETRAACYLDISACCHARIDE 4'-KINASE-RELATED"/>
    <property type="match status" value="1"/>
</dbReference>
<gene>
    <name evidence="3" type="ORF">E0W69_018310</name>
</gene>
<dbReference type="RefSeq" id="WP_131331510.1">
    <property type="nucleotide sequence ID" value="NZ_CP044016.1"/>
</dbReference>
<dbReference type="GO" id="GO:0009244">
    <property type="term" value="P:lipopolysaccharide core region biosynthetic process"/>
    <property type="evidence" value="ECO:0007669"/>
    <property type="project" value="TreeGrafter"/>
</dbReference>
<dbReference type="Gene3D" id="3.40.50.2000">
    <property type="entry name" value="Glycogen Phosphorylase B"/>
    <property type="match status" value="2"/>
</dbReference>
<proteinExistence type="predicted"/>
<dbReference type="PANTHER" id="PTHR30160:SF15">
    <property type="entry name" value="GLYCOSYLTRANSFERASE HI_0523-RELATED"/>
    <property type="match status" value="1"/>
</dbReference>
<evidence type="ECO:0000313" key="3">
    <source>
        <dbReference type="EMBL" id="QES90527.1"/>
    </source>
</evidence>
<dbReference type="InterPro" id="IPR002201">
    <property type="entry name" value="Glyco_trans_9"/>
</dbReference>
<name>A0A5P2G5M9_9BACT</name>
<dbReference type="KEGG" id="arac:E0W69_018310"/>
<evidence type="ECO:0000256" key="1">
    <source>
        <dbReference type="ARBA" id="ARBA00022676"/>
    </source>
</evidence>
<sequence length="332" mass="36898">MIFGKIHPKHILVCRNDALGDTILALPLCGLLKKHIPDIKISFLGRGYTQPIVAMSQNIDAFVNFDEICKLTDTQLQMFFSGLQIDTAIHLRADKGLAELIQKTGIKNRIGTFHSIHHLSTCNKWVNFSRSRSHLNESQLDIKMLSALGIKEVPSLDELPQYYGLHNIPKLSSELQSNLIDPNKFNLVLHPLTTGNGPEWGLDNFSQLLNILDPTIFNIIIGGSKQDLEKMSDFLQKNQGKYHHDSGALSLEKYIALINASDGLVAGSTGPAHISAALGKYTLGLYTDVVTKNVQRWGPVGKHVFTLEGKDNDMNTILPVTVQNILMNWLNK</sequence>
<dbReference type="Pfam" id="PF01075">
    <property type="entry name" value="Glyco_transf_9"/>
    <property type="match status" value="1"/>
</dbReference>
<keyword evidence="1" id="KW-0328">Glycosyltransferase</keyword>
<evidence type="ECO:0000313" key="4">
    <source>
        <dbReference type="Proteomes" id="UP000292424"/>
    </source>
</evidence>
<dbReference type="EMBL" id="CP044016">
    <property type="protein sequence ID" value="QES90527.1"/>
    <property type="molecule type" value="Genomic_DNA"/>
</dbReference>
<dbReference type="GO" id="GO:0008713">
    <property type="term" value="F:ADP-heptose-lipopolysaccharide heptosyltransferase activity"/>
    <property type="evidence" value="ECO:0007669"/>
    <property type="project" value="TreeGrafter"/>
</dbReference>
<dbReference type="CDD" id="cd03789">
    <property type="entry name" value="GT9_LPS_heptosyltransferase"/>
    <property type="match status" value="1"/>
</dbReference>
<evidence type="ECO:0000256" key="2">
    <source>
        <dbReference type="ARBA" id="ARBA00022679"/>
    </source>
</evidence>
<accession>A0A5P2G5M9</accession>
<dbReference type="Proteomes" id="UP000292424">
    <property type="component" value="Chromosome"/>
</dbReference>
<dbReference type="AlphaFoldDB" id="A0A5P2G5M9"/>
<keyword evidence="2 3" id="KW-0808">Transferase</keyword>
<protein>
    <submittedName>
        <fullName evidence="3">Glycosyltransferase family 9 protein</fullName>
    </submittedName>
</protein>
<dbReference type="OrthoDB" id="9797795at2"/>
<dbReference type="InterPro" id="IPR051199">
    <property type="entry name" value="LPS_LOS_Heptosyltrfase"/>
</dbReference>